<evidence type="ECO:0000256" key="7">
    <source>
        <dbReference type="SAM" id="MobiDB-lite"/>
    </source>
</evidence>
<comment type="caution">
    <text evidence="8">The sequence shown here is derived from an EMBL/GenBank/DDBJ whole genome shotgun (WGS) entry which is preliminary data.</text>
</comment>
<evidence type="ECO:0000313" key="8">
    <source>
        <dbReference type="EMBL" id="KAK2964442.1"/>
    </source>
</evidence>
<keyword evidence="9" id="KW-1185">Reference proteome</keyword>
<dbReference type="SUPFAM" id="SSF64356">
    <property type="entry name" value="SNARE-like"/>
    <property type="match status" value="1"/>
</dbReference>
<dbReference type="InterPro" id="IPR011012">
    <property type="entry name" value="Longin-like_dom_sf"/>
</dbReference>
<keyword evidence="3 5" id="KW-0963">Cytoplasm</keyword>
<comment type="function">
    <text evidence="5">The coatomer is a cytosolic protein complex that binds to dilysine motifs and reversibly associates with Golgi non-clathrin-coated vesicles, which further mediate biosynthetic protein transport from the ER, via the Golgi up to the trans Golgi network. Coatomer complex is required for budding from Golgi membranes, and is essential for the retrograde Golgi-to-ER transport of dilysine-tagged proteins.</text>
</comment>
<gene>
    <name evidence="8" type="ORF">BLNAU_358</name>
</gene>
<evidence type="ECO:0000256" key="5">
    <source>
        <dbReference type="RuleBase" id="RU364018"/>
    </source>
</evidence>
<protein>
    <recommendedName>
        <fullName evidence="5">Coatomer subunit delta</fullName>
    </recommendedName>
</protein>
<evidence type="ECO:0000256" key="4">
    <source>
        <dbReference type="ARBA" id="ARBA00022927"/>
    </source>
</evidence>
<keyword evidence="5" id="KW-0931">ER-Golgi transport</keyword>
<dbReference type="PANTHER" id="PTHR10121:SF0">
    <property type="entry name" value="COATOMER SUBUNIT DELTA"/>
    <property type="match status" value="1"/>
</dbReference>
<comment type="subunit">
    <text evidence="5">Oligomeric complex that consists of at least the alpha, beta, beta', gamma, delta, epsilon and zeta subunits.</text>
</comment>
<evidence type="ECO:0000256" key="1">
    <source>
        <dbReference type="ARBA" id="ARBA00010516"/>
    </source>
</evidence>
<dbReference type="PANTHER" id="PTHR10121">
    <property type="entry name" value="COATOMER SUBUNIT DELTA"/>
    <property type="match status" value="1"/>
</dbReference>
<keyword evidence="5" id="KW-0333">Golgi apparatus</keyword>
<sequence length="316" mass="35257">MSGLIGAAILTRDGRTILKHSFNDNDKRFDGLISFFTQEMQKSTFSETLLLTYGSVHFIHKVIDSTVLFLASSTSSNVLADSDVLQTLSQLVSSCIGSIADETSITDKSFEILFAWNEAVACGMSNFLTLEEIDSFTKMHSHEEELEEKKRRLKEKQAADINSRKIRELEELNRGPRASNPIVGGLTTVLGRITGDRSQEKSRGHIGQMGTIQQRDDATAVGDSYARERDRIGDSGADDPYGGFSSADHHNNLTPQTQAPIEAEIKPIEQEQKYDDTKPLLEHDFQTSTQKPQQGRKRMQLKSRTKAVNNNDDDDE</sequence>
<feature type="compositionally biased region" description="Basic residues" evidence="7">
    <location>
        <begin position="294"/>
        <end position="305"/>
    </location>
</feature>
<keyword evidence="4 5" id="KW-0653">Protein transport</keyword>
<comment type="similarity">
    <text evidence="1 5">Belongs to the adaptor complexes medium subunit family. Delta-COP subfamily.</text>
</comment>
<evidence type="ECO:0000256" key="2">
    <source>
        <dbReference type="ARBA" id="ARBA00022448"/>
    </source>
</evidence>
<keyword evidence="2 5" id="KW-0813">Transport</keyword>
<dbReference type="EMBL" id="JARBJD010000002">
    <property type="protein sequence ID" value="KAK2964442.1"/>
    <property type="molecule type" value="Genomic_DNA"/>
</dbReference>
<dbReference type="Proteomes" id="UP001281761">
    <property type="component" value="Unassembled WGS sequence"/>
</dbReference>
<keyword evidence="5" id="KW-0472">Membrane</keyword>
<evidence type="ECO:0000313" key="9">
    <source>
        <dbReference type="Proteomes" id="UP001281761"/>
    </source>
</evidence>
<comment type="subcellular location">
    <subcellularLocation>
        <location evidence="5 6">Cytoplasm</location>
    </subcellularLocation>
    <subcellularLocation>
        <location evidence="5 6">Cytoplasmic vesicle</location>
        <location evidence="5 6">COPI-coated vesicle membrane</location>
        <topology evidence="5 6">Peripheral membrane protein</topology>
        <orientation evidence="5 6">Cytoplasmic side</orientation>
    </subcellularLocation>
    <subcellularLocation>
        <location evidence="5 6">Golgi apparatus membrane</location>
        <topology evidence="5 6">Peripheral membrane protein</topology>
        <orientation evidence="5 6">Cytoplasmic side</orientation>
    </subcellularLocation>
</comment>
<reference evidence="8 9" key="1">
    <citation type="journal article" date="2022" name="bioRxiv">
        <title>Genomics of Preaxostyla Flagellates Illuminates Evolutionary Transitions and the Path Towards Mitochondrial Loss.</title>
        <authorList>
            <person name="Novak L.V.F."/>
            <person name="Treitli S.C."/>
            <person name="Pyrih J."/>
            <person name="Halakuc P."/>
            <person name="Pipaliya S.V."/>
            <person name="Vacek V."/>
            <person name="Brzon O."/>
            <person name="Soukal P."/>
            <person name="Eme L."/>
            <person name="Dacks J.B."/>
            <person name="Karnkowska A."/>
            <person name="Elias M."/>
            <person name="Hampl V."/>
        </authorList>
    </citation>
    <scope>NUCLEOTIDE SEQUENCE [LARGE SCALE GENOMIC DNA]</scope>
    <source>
        <strain evidence="8">NAU3</strain>
        <tissue evidence="8">Gut</tissue>
    </source>
</reference>
<feature type="region of interest" description="Disordered" evidence="7">
    <location>
        <begin position="195"/>
        <end position="316"/>
    </location>
</feature>
<keyword evidence="5" id="KW-0968">Cytoplasmic vesicle</keyword>
<organism evidence="8 9">
    <name type="scientific">Blattamonas nauphoetae</name>
    <dbReference type="NCBI Taxonomy" id="2049346"/>
    <lineage>
        <taxon>Eukaryota</taxon>
        <taxon>Metamonada</taxon>
        <taxon>Preaxostyla</taxon>
        <taxon>Oxymonadida</taxon>
        <taxon>Blattamonas</taxon>
    </lineage>
</organism>
<name>A0ABQ9YL01_9EUKA</name>
<feature type="compositionally biased region" description="Basic and acidic residues" evidence="7">
    <location>
        <begin position="263"/>
        <end position="285"/>
    </location>
</feature>
<accession>A0ABQ9YL01</accession>
<dbReference type="Gene3D" id="3.30.450.60">
    <property type="match status" value="1"/>
</dbReference>
<proteinExistence type="inferred from homology"/>
<evidence type="ECO:0000256" key="3">
    <source>
        <dbReference type="ARBA" id="ARBA00022490"/>
    </source>
</evidence>
<dbReference type="InterPro" id="IPR027059">
    <property type="entry name" value="Coatomer_dsu"/>
</dbReference>
<evidence type="ECO:0000256" key="6">
    <source>
        <dbReference type="RuleBase" id="RU366052"/>
    </source>
</evidence>